<reference evidence="4 5" key="1">
    <citation type="submission" date="2019-06" db="EMBL/GenBank/DDBJ databases">
        <title>A chromosomal-level reference genome of Carpinus fangiana (Coryloideae, Betulaceae).</title>
        <authorList>
            <person name="Yang X."/>
            <person name="Wang Z."/>
            <person name="Zhang L."/>
            <person name="Hao G."/>
            <person name="Liu J."/>
            <person name="Yang Y."/>
        </authorList>
    </citation>
    <scope>NUCLEOTIDE SEQUENCE [LARGE SCALE GENOMIC DNA]</scope>
    <source>
        <strain evidence="4">Cfa_2016G</strain>
        <tissue evidence="4">Leaf</tissue>
    </source>
</reference>
<dbReference type="Gene3D" id="3.30.10.10">
    <property type="entry name" value="Trypsin Inhibitor V, subunit A"/>
    <property type="match status" value="1"/>
</dbReference>
<sequence length="103" mass="11147">MVGSFASIETEPKVNAVAWPSYPPCVSGFCTNQICCAQGNKFRWPNLVGKKEKDAKAVIQMDNPLVTIVVLPPGKVGSNDLCCNRLYLIIDSNDNVSYVPTVG</sequence>
<dbReference type="Pfam" id="PF00280">
    <property type="entry name" value="potato_inhibit"/>
    <property type="match status" value="1"/>
</dbReference>
<dbReference type="GO" id="GO:0009611">
    <property type="term" value="P:response to wounding"/>
    <property type="evidence" value="ECO:0007669"/>
    <property type="project" value="InterPro"/>
</dbReference>
<evidence type="ECO:0000256" key="2">
    <source>
        <dbReference type="ARBA" id="ARBA00022690"/>
    </source>
</evidence>
<name>A0A660KP29_9ROSI</name>
<organism evidence="4 5">
    <name type="scientific">Carpinus fangiana</name>
    <dbReference type="NCBI Taxonomy" id="176857"/>
    <lineage>
        <taxon>Eukaryota</taxon>
        <taxon>Viridiplantae</taxon>
        <taxon>Streptophyta</taxon>
        <taxon>Embryophyta</taxon>
        <taxon>Tracheophyta</taxon>
        <taxon>Spermatophyta</taxon>
        <taxon>Magnoliopsida</taxon>
        <taxon>eudicotyledons</taxon>
        <taxon>Gunneridae</taxon>
        <taxon>Pentapetalae</taxon>
        <taxon>rosids</taxon>
        <taxon>fabids</taxon>
        <taxon>Fagales</taxon>
        <taxon>Betulaceae</taxon>
        <taxon>Carpinus</taxon>
    </lineage>
</organism>
<dbReference type="PANTHER" id="PTHR33091">
    <property type="entry name" value="PROTEIN, PUTATIVE, EXPRESSED-RELATED"/>
    <property type="match status" value="1"/>
</dbReference>
<proteinExistence type="inferred from homology"/>
<keyword evidence="3" id="KW-0722">Serine protease inhibitor</keyword>
<dbReference type="Proteomes" id="UP000327013">
    <property type="component" value="Chromosome 4"/>
</dbReference>
<evidence type="ECO:0000313" key="4">
    <source>
        <dbReference type="EMBL" id="KAE8037584.1"/>
    </source>
</evidence>
<evidence type="ECO:0000256" key="3">
    <source>
        <dbReference type="ARBA" id="ARBA00022900"/>
    </source>
</evidence>
<dbReference type="PANTHER" id="PTHR33091:SF44">
    <property type="entry name" value="SERINE PROTEASE INHIBITOR POTATO INHIBITOR I-TYPE FAMILY PROTEIN"/>
    <property type="match status" value="1"/>
</dbReference>
<dbReference type="GO" id="GO:0004867">
    <property type="term" value="F:serine-type endopeptidase inhibitor activity"/>
    <property type="evidence" value="ECO:0007669"/>
    <property type="project" value="UniProtKB-KW"/>
</dbReference>
<comment type="similarity">
    <text evidence="1">Belongs to the protease inhibitor I13 (potato type I serine protease inhibitor) family.</text>
</comment>
<dbReference type="EMBL" id="CM017324">
    <property type="protein sequence ID" value="KAE8037584.1"/>
    <property type="molecule type" value="Genomic_DNA"/>
</dbReference>
<dbReference type="SUPFAM" id="SSF54654">
    <property type="entry name" value="CI-2 family of serine protease inhibitors"/>
    <property type="match status" value="1"/>
</dbReference>
<keyword evidence="5" id="KW-1185">Reference proteome</keyword>
<dbReference type="AlphaFoldDB" id="A0A660KP29"/>
<gene>
    <name evidence="4" type="ORF">FH972_010162</name>
</gene>
<evidence type="ECO:0008006" key="6">
    <source>
        <dbReference type="Google" id="ProtNLM"/>
    </source>
</evidence>
<dbReference type="InterPro" id="IPR000864">
    <property type="entry name" value="Prot_inh_pot1"/>
</dbReference>
<dbReference type="InterPro" id="IPR036354">
    <property type="entry name" value="Prot_inh_pot1_sf"/>
</dbReference>
<protein>
    <recommendedName>
        <fullName evidence="6">Proteinase inhibitor I13</fullName>
    </recommendedName>
</protein>
<evidence type="ECO:0000256" key="1">
    <source>
        <dbReference type="ARBA" id="ARBA00008210"/>
    </source>
</evidence>
<keyword evidence="2" id="KW-0646">Protease inhibitor</keyword>
<evidence type="ECO:0000313" key="5">
    <source>
        <dbReference type="Proteomes" id="UP000327013"/>
    </source>
</evidence>
<accession>A0A660KP29</accession>
<dbReference type="OrthoDB" id="10013825at2759"/>